<sequence>MLAAPVVVFAVRGSVLAAPVAVFAAPARESHAPVREFYAPAREFHVRGRAKGVGQMHERTRPAGVTAEERVRAWA</sequence>
<feature type="region of interest" description="Disordered" evidence="1">
    <location>
        <begin position="49"/>
        <end position="75"/>
    </location>
</feature>
<name>A0A853B8S9_9PSEU</name>
<evidence type="ECO:0008006" key="5">
    <source>
        <dbReference type="Google" id="ProtNLM"/>
    </source>
</evidence>
<feature type="compositionally biased region" description="Basic and acidic residues" evidence="1">
    <location>
        <begin position="56"/>
        <end position="75"/>
    </location>
</feature>
<dbReference type="Proteomes" id="UP000549616">
    <property type="component" value="Unassembled WGS sequence"/>
</dbReference>
<feature type="chain" id="PRO_5039372347" description="Secreted protein" evidence="2">
    <location>
        <begin position="18"/>
        <end position="75"/>
    </location>
</feature>
<organism evidence="3 4">
    <name type="scientific">Amycolatopsis endophytica</name>
    <dbReference type="NCBI Taxonomy" id="860233"/>
    <lineage>
        <taxon>Bacteria</taxon>
        <taxon>Bacillati</taxon>
        <taxon>Actinomycetota</taxon>
        <taxon>Actinomycetes</taxon>
        <taxon>Pseudonocardiales</taxon>
        <taxon>Pseudonocardiaceae</taxon>
        <taxon>Amycolatopsis</taxon>
    </lineage>
</organism>
<evidence type="ECO:0000313" key="4">
    <source>
        <dbReference type="Proteomes" id="UP000549616"/>
    </source>
</evidence>
<proteinExistence type="predicted"/>
<feature type="signal peptide" evidence="2">
    <location>
        <begin position="1"/>
        <end position="17"/>
    </location>
</feature>
<evidence type="ECO:0000256" key="1">
    <source>
        <dbReference type="SAM" id="MobiDB-lite"/>
    </source>
</evidence>
<dbReference type="EMBL" id="JACCFK010000001">
    <property type="protein sequence ID" value="NYI91157.1"/>
    <property type="molecule type" value="Genomic_DNA"/>
</dbReference>
<reference evidence="3 4" key="1">
    <citation type="submission" date="2020-07" db="EMBL/GenBank/DDBJ databases">
        <title>Sequencing the genomes of 1000 actinobacteria strains.</title>
        <authorList>
            <person name="Klenk H.-P."/>
        </authorList>
    </citation>
    <scope>NUCLEOTIDE SEQUENCE [LARGE SCALE GENOMIC DNA]</scope>
    <source>
        <strain evidence="3 4">DSM 104006</strain>
    </source>
</reference>
<evidence type="ECO:0000313" key="3">
    <source>
        <dbReference type="EMBL" id="NYI91157.1"/>
    </source>
</evidence>
<accession>A0A853B8S9</accession>
<keyword evidence="2" id="KW-0732">Signal</keyword>
<comment type="caution">
    <text evidence="3">The sequence shown here is derived from an EMBL/GenBank/DDBJ whole genome shotgun (WGS) entry which is preliminary data.</text>
</comment>
<dbReference type="AlphaFoldDB" id="A0A853B8S9"/>
<gene>
    <name evidence="3" type="ORF">HNR02_004480</name>
</gene>
<keyword evidence="4" id="KW-1185">Reference proteome</keyword>
<evidence type="ECO:0000256" key="2">
    <source>
        <dbReference type="SAM" id="SignalP"/>
    </source>
</evidence>
<protein>
    <recommendedName>
        <fullName evidence="5">Secreted protein</fullName>
    </recommendedName>
</protein>